<dbReference type="RefSeq" id="WP_046969143.1">
    <property type="nucleotide sequence ID" value="NZ_CP017480.1"/>
</dbReference>
<dbReference type="EMBL" id="CP017480">
    <property type="protein sequence ID" value="APG05009.1"/>
    <property type="molecule type" value="Genomic_DNA"/>
</dbReference>
<proteinExistence type="predicted"/>
<dbReference type="PATRIC" id="fig|1440763.5.peg.3741"/>
<evidence type="ECO:0000313" key="2">
    <source>
        <dbReference type="Proteomes" id="UP000182987"/>
    </source>
</evidence>
<dbReference type="KEGG" id="lrz:BJI69_14635"/>
<dbReference type="OrthoDB" id="5955952at2"/>
<dbReference type="AlphaFoldDB" id="A0A0G9H9V3"/>
<sequence length="151" mass="15458">MKSLTLALLLGLPLMASGQTPPGVQGHAAPVPEPMKRFAWRDEAAGYTFVAPPRWAGKVKAVPLDSKALAKSGATSGVRFVAGATTLLVLMAADSVRANALMTTGNRELSRHDGHVVAVKAEADGGSLALTDDELASAIQWDGGGAGTVAR</sequence>
<dbReference type="STRING" id="1440763.BJI69_14635"/>
<gene>
    <name evidence="1" type="ORF">BJI69_14635</name>
</gene>
<reference evidence="2" key="1">
    <citation type="submission" date="2016-09" db="EMBL/GenBank/DDBJ databases">
        <authorList>
            <person name="Lysoe E."/>
        </authorList>
    </citation>
    <scope>NUCLEOTIDE SEQUENCE [LARGE SCALE GENOMIC DNA]</scope>
    <source>
        <strain evidence="2">LJ96T</strain>
    </source>
</reference>
<organism evidence="1 2">
    <name type="scientific">Luteibacter rhizovicinus DSM 16549</name>
    <dbReference type="NCBI Taxonomy" id="1440763"/>
    <lineage>
        <taxon>Bacteria</taxon>
        <taxon>Pseudomonadati</taxon>
        <taxon>Pseudomonadota</taxon>
        <taxon>Gammaproteobacteria</taxon>
        <taxon>Lysobacterales</taxon>
        <taxon>Rhodanobacteraceae</taxon>
        <taxon>Luteibacter</taxon>
    </lineage>
</organism>
<protein>
    <submittedName>
        <fullName evidence="1">Uncharacterized protein</fullName>
    </submittedName>
</protein>
<keyword evidence="2" id="KW-1185">Reference proteome</keyword>
<dbReference type="Proteomes" id="UP000182987">
    <property type="component" value="Chromosome"/>
</dbReference>
<name>A0A0G9H9V3_9GAMM</name>
<evidence type="ECO:0000313" key="1">
    <source>
        <dbReference type="EMBL" id="APG05009.1"/>
    </source>
</evidence>
<accession>A0A0G9H9V3</accession>